<comment type="caution">
    <text evidence="10">The sequence shown here is derived from an EMBL/GenBank/DDBJ whole genome shotgun (WGS) entry which is preliminary data.</text>
</comment>
<comment type="subcellular location">
    <subcellularLocation>
        <location evidence="1">Cell membrane</location>
        <topology evidence="1">Multi-pass membrane protein</topology>
    </subcellularLocation>
</comment>
<dbReference type="EMBL" id="BSFQ01000010">
    <property type="protein sequence ID" value="GLL11714.1"/>
    <property type="molecule type" value="Genomic_DNA"/>
</dbReference>
<dbReference type="Gene3D" id="1.20.1250.20">
    <property type="entry name" value="MFS general substrate transporter like domains"/>
    <property type="match status" value="1"/>
</dbReference>
<proteinExistence type="inferred from homology"/>
<evidence type="ECO:0000256" key="6">
    <source>
        <dbReference type="ARBA" id="ARBA00022989"/>
    </source>
</evidence>
<dbReference type="Gene3D" id="1.20.1720.10">
    <property type="entry name" value="Multidrug resistance protein D"/>
    <property type="match status" value="1"/>
</dbReference>
<dbReference type="AlphaFoldDB" id="A0A9W6NWA8"/>
<dbReference type="PANTHER" id="PTHR42718:SF9">
    <property type="entry name" value="MAJOR FACILITATOR SUPERFAMILY MULTIDRUG TRANSPORTER MFSC"/>
    <property type="match status" value="1"/>
</dbReference>
<sequence length="481" mass="49527">MPELDRRHRLLVLVICCSSLFVVSMDATIVNLALPAIQADLSASVTSLQWTIDAYTLTLASLLMLAGSTADRVGRKRVFRIGLVLFGLGSLLCSVAPSAGALVGFRVVQALGGAMLNPVAMSIIVNVFTDPRERARAIGVWGSVVGLSMALGPVIGGALVDVVGWRSVFWINVPVVVAAVVLATRFVPESRAPRPRRLDPVGQLLMALLLGGATFAIIEGPAQGWTSPGVLACAAVAFAALVALLPWERSRREPLLDPRFFRSVPFAGATVIAVCAFASLAGFLFVNALYLQTARGYSPLHAGLLTLPMAAMAAVLPTVAGRLVATRGARIPLVVGGVGIVLSGVVLLWLRTDSPLWVPITAYVLFGIAFGMVNPPITNTAVSGMPAAQAGVASAVASTSRQVGTALGVAVIGSAVTASVVGPLPTGLAEATHVGWAVQIACGAVVLVLGLVTTTAWARRSATRTAELFATADAPARAGVA</sequence>
<comment type="similarity">
    <text evidence="2">Belongs to the major facilitator superfamily. EmrB family.</text>
</comment>
<dbReference type="GO" id="GO:0005886">
    <property type="term" value="C:plasma membrane"/>
    <property type="evidence" value="ECO:0007669"/>
    <property type="project" value="UniProtKB-SubCell"/>
</dbReference>
<feature type="transmembrane region" description="Helical" evidence="8">
    <location>
        <begin position="356"/>
        <end position="373"/>
    </location>
</feature>
<evidence type="ECO:0000256" key="4">
    <source>
        <dbReference type="ARBA" id="ARBA00022475"/>
    </source>
</evidence>
<evidence type="ECO:0000256" key="1">
    <source>
        <dbReference type="ARBA" id="ARBA00004651"/>
    </source>
</evidence>
<organism evidence="10 11">
    <name type="scientific">Pseudonocardia halophobica</name>
    <dbReference type="NCBI Taxonomy" id="29401"/>
    <lineage>
        <taxon>Bacteria</taxon>
        <taxon>Bacillati</taxon>
        <taxon>Actinomycetota</taxon>
        <taxon>Actinomycetes</taxon>
        <taxon>Pseudonocardiales</taxon>
        <taxon>Pseudonocardiaceae</taxon>
        <taxon>Pseudonocardia</taxon>
    </lineage>
</organism>
<feature type="transmembrane region" description="Helical" evidence="8">
    <location>
        <begin position="436"/>
        <end position="458"/>
    </location>
</feature>
<evidence type="ECO:0000256" key="5">
    <source>
        <dbReference type="ARBA" id="ARBA00022692"/>
    </source>
</evidence>
<keyword evidence="7 8" id="KW-0472">Membrane</keyword>
<evidence type="ECO:0000256" key="7">
    <source>
        <dbReference type="ARBA" id="ARBA00023136"/>
    </source>
</evidence>
<feature type="transmembrane region" description="Helical" evidence="8">
    <location>
        <begin position="302"/>
        <end position="324"/>
    </location>
</feature>
<feature type="transmembrane region" description="Helical" evidence="8">
    <location>
        <begin position="107"/>
        <end position="128"/>
    </location>
</feature>
<accession>A0A9W6NWA8</accession>
<keyword evidence="6 8" id="KW-1133">Transmembrane helix</keyword>
<evidence type="ECO:0000256" key="2">
    <source>
        <dbReference type="ARBA" id="ARBA00008537"/>
    </source>
</evidence>
<keyword evidence="5 8" id="KW-0812">Transmembrane</keyword>
<feature type="transmembrane region" description="Helical" evidence="8">
    <location>
        <begin position="140"/>
        <end position="163"/>
    </location>
</feature>
<dbReference type="InterPro" id="IPR036259">
    <property type="entry name" value="MFS_trans_sf"/>
</dbReference>
<protein>
    <submittedName>
        <fullName evidence="10">MFS transporter</fullName>
    </submittedName>
</protein>
<feature type="transmembrane region" description="Helical" evidence="8">
    <location>
        <begin position="200"/>
        <end position="218"/>
    </location>
</feature>
<dbReference type="Proteomes" id="UP001143463">
    <property type="component" value="Unassembled WGS sequence"/>
</dbReference>
<name>A0A9W6NWA8_9PSEU</name>
<dbReference type="InterPro" id="IPR004638">
    <property type="entry name" value="EmrB-like"/>
</dbReference>
<dbReference type="SUPFAM" id="SSF103473">
    <property type="entry name" value="MFS general substrate transporter"/>
    <property type="match status" value="1"/>
</dbReference>
<reference evidence="10" key="1">
    <citation type="journal article" date="2014" name="Int. J. Syst. Evol. Microbiol.">
        <title>Complete genome sequence of Corynebacterium casei LMG S-19264T (=DSM 44701T), isolated from a smear-ripened cheese.</title>
        <authorList>
            <consortium name="US DOE Joint Genome Institute (JGI-PGF)"/>
            <person name="Walter F."/>
            <person name="Albersmeier A."/>
            <person name="Kalinowski J."/>
            <person name="Ruckert C."/>
        </authorList>
    </citation>
    <scope>NUCLEOTIDE SEQUENCE</scope>
    <source>
        <strain evidence="10">VKM Ac-1069</strain>
    </source>
</reference>
<feature type="transmembrane region" description="Helical" evidence="8">
    <location>
        <begin position="331"/>
        <end position="350"/>
    </location>
</feature>
<dbReference type="GO" id="GO:0022857">
    <property type="term" value="F:transmembrane transporter activity"/>
    <property type="evidence" value="ECO:0007669"/>
    <property type="project" value="InterPro"/>
</dbReference>
<feature type="transmembrane region" description="Helical" evidence="8">
    <location>
        <begin position="266"/>
        <end position="290"/>
    </location>
</feature>
<dbReference type="InterPro" id="IPR011701">
    <property type="entry name" value="MFS"/>
</dbReference>
<feature type="domain" description="Major facilitator superfamily (MFS) profile" evidence="9">
    <location>
        <begin position="12"/>
        <end position="462"/>
    </location>
</feature>
<dbReference type="RefSeq" id="WP_037038753.1">
    <property type="nucleotide sequence ID" value="NZ_BAAAUZ010000010.1"/>
</dbReference>
<evidence type="ECO:0000313" key="10">
    <source>
        <dbReference type="EMBL" id="GLL11714.1"/>
    </source>
</evidence>
<keyword evidence="11" id="KW-1185">Reference proteome</keyword>
<keyword evidence="4" id="KW-1003">Cell membrane</keyword>
<dbReference type="PROSITE" id="PS50850">
    <property type="entry name" value="MFS"/>
    <property type="match status" value="1"/>
</dbReference>
<dbReference type="Pfam" id="PF07690">
    <property type="entry name" value="MFS_1"/>
    <property type="match status" value="1"/>
</dbReference>
<reference evidence="10" key="2">
    <citation type="submission" date="2023-01" db="EMBL/GenBank/DDBJ databases">
        <authorList>
            <person name="Sun Q."/>
            <person name="Evtushenko L."/>
        </authorList>
    </citation>
    <scope>NUCLEOTIDE SEQUENCE</scope>
    <source>
        <strain evidence="10">VKM Ac-1069</strain>
    </source>
</reference>
<evidence type="ECO:0000259" key="9">
    <source>
        <dbReference type="PROSITE" id="PS50850"/>
    </source>
</evidence>
<evidence type="ECO:0000256" key="8">
    <source>
        <dbReference type="SAM" id="Phobius"/>
    </source>
</evidence>
<feature type="transmembrane region" description="Helical" evidence="8">
    <location>
        <begin position="78"/>
        <end position="101"/>
    </location>
</feature>
<keyword evidence="3" id="KW-0813">Transport</keyword>
<gene>
    <name evidence="10" type="ORF">GCM10017577_28550</name>
</gene>
<evidence type="ECO:0000313" key="11">
    <source>
        <dbReference type="Proteomes" id="UP001143463"/>
    </source>
</evidence>
<feature type="transmembrane region" description="Helical" evidence="8">
    <location>
        <begin position="45"/>
        <end position="66"/>
    </location>
</feature>
<dbReference type="InterPro" id="IPR020846">
    <property type="entry name" value="MFS_dom"/>
</dbReference>
<feature type="transmembrane region" description="Helical" evidence="8">
    <location>
        <begin position="224"/>
        <end position="245"/>
    </location>
</feature>
<evidence type="ECO:0000256" key="3">
    <source>
        <dbReference type="ARBA" id="ARBA00022448"/>
    </source>
</evidence>
<dbReference type="PANTHER" id="PTHR42718">
    <property type="entry name" value="MAJOR FACILITATOR SUPERFAMILY MULTIDRUG TRANSPORTER MFSC"/>
    <property type="match status" value="1"/>
</dbReference>
<feature type="transmembrane region" description="Helical" evidence="8">
    <location>
        <begin position="169"/>
        <end position="188"/>
    </location>
</feature>
<dbReference type="PRINTS" id="PR01036">
    <property type="entry name" value="TCRTETB"/>
</dbReference>
<feature type="transmembrane region" description="Helical" evidence="8">
    <location>
        <begin position="403"/>
        <end position="424"/>
    </location>
</feature>
<dbReference type="CDD" id="cd17321">
    <property type="entry name" value="MFS_MMR_MDR_like"/>
    <property type="match status" value="1"/>
</dbReference>
<dbReference type="NCBIfam" id="TIGR00711">
    <property type="entry name" value="efflux_EmrB"/>
    <property type="match status" value="1"/>
</dbReference>